<keyword evidence="3" id="KW-0597">Phosphoprotein</keyword>
<feature type="region of interest" description="Disordered" evidence="6">
    <location>
        <begin position="252"/>
        <end position="280"/>
    </location>
</feature>
<evidence type="ECO:0000256" key="1">
    <source>
        <dbReference type="ARBA" id="ARBA00000085"/>
    </source>
</evidence>
<dbReference type="STRING" id="1920490.GCA_001895925_03455"/>
<dbReference type="InterPro" id="IPR005467">
    <property type="entry name" value="His_kinase_dom"/>
</dbReference>
<dbReference type="Gene3D" id="3.30.565.10">
    <property type="entry name" value="Histidine kinase-like ATPase, C-terminal domain"/>
    <property type="match status" value="1"/>
</dbReference>
<dbReference type="OrthoDB" id="537027at2"/>
<dbReference type="EMBL" id="PVWG01000004">
    <property type="protein sequence ID" value="PSB20841.1"/>
    <property type="molecule type" value="Genomic_DNA"/>
</dbReference>
<feature type="domain" description="Histidine kinase" evidence="7">
    <location>
        <begin position="295"/>
        <end position="516"/>
    </location>
</feature>
<dbReference type="SUPFAM" id="SSF55874">
    <property type="entry name" value="ATPase domain of HSP90 chaperone/DNA topoisomerase II/histidine kinase"/>
    <property type="match status" value="1"/>
</dbReference>
<evidence type="ECO:0000256" key="2">
    <source>
        <dbReference type="ARBA" id="ARBA00012438"/>
    </source>
</evidence>
<dbReference type="PANTHER" id="PTHR43547">
    <property type="entry name" value="TWO-COMPONENT HISTIDINE KINASE"/>
    <property type="match status" value="1"/>
</dbReference>
<evidence type="ECO:0000259" key="7">
    <source>
        <dbReference type="PROSITE" id="PS50109"/>
    </source>
</evidence>
<evidence type="ECO:0000313" key="8">
    <source>
        <dbReference type="EMBL" id="PSB20841.1"/>
    </source>
</evidence>
<dbReference type="RefSeq" id="WP_073070561.1">
    <property type="nucleotide sequence ID" value="NZ_PVWG01000004.1"/>
</dbReference>
<dbReference type="CDD" id="cd00082">
    <property type="entry name" value="HisKA"/>
    <property type="match status" value="1"/>
</dbReference>
<reference evidence="8 9" key="2">
    <citation type="submission" date="2018-03" db="EMBL/GenBank/DDBJ databases">
        <title>The ancient ancestry and fast evolution of plastids.</title>
        <authorList>
            <person name="Moore K.R."/>
            <person name="Magnabosco C."/>
            <person name="Momper L."/>
            <person name="Gold D.A."/>
            <person name="Bosak T."/>
            <person name="Fournier G.P."/>
        </authorList>
    </citation>
    <scope>NUCLEOTIDE SEQUENCE [LARGE SCALE GENOMIC DNA]</scope>
    <source>
        <strain evidence="8 9">ULC007</strain>
    </source>
</reference>
<proteinExistence type="predicted"/>
<keyword evidence="4 8" id="KW-0418">Kinase</keyword>
<dbReference type="InterPro" id="IPR003594">
    <property type="entry name" value="HATPase_dom"/>
</dbReference>
<evidence type="ECO:0000256" key="3">
    <source>
        <dbReference type="ARBA" id="ARBA00022553"/>
    </source>
</evidence>
<protein>
    <recommendedName>
        <fullName evidence="2">histidine kinase</fullName>
        <ecNumber evidence="2">2.7.13.3</ecNumber>
    </recommendedName>
</protein>
<keyword evidence="4 8" id="KW-0808">Transferase</keyword>
<dbReference type="InterPro" id="IPR036890">
    <property type="entry name" value="HATPase_C_sf"/>
</dbReference>
<dbReference type="Pfam" id="PF02518">
    <property type="entry name" value="HATPase_c"/>
    <property type="match status" value="1"/>
</dbReference>
<accession>A0A2T1DK59</accession>
<name>A0A2T1DK59_9CYAN</name>
<evidence type="ECO:0000256" key="6">
    <source>
        <dbReference type="SAM" id="MobiDB-lite"/>
    </source>
</evidence>
<comment type="caution">
    <text evidence="8">The sequence shown here is derived from an EMBL/GenBank/DDBJ whole genome shotgun (WGS) entry which is preliminary data.</text>
</comment>
<keyword evidence="5" id="KW-0902">Two-component regulatory system</keyword>
<dbReference type="Pfam" id="PF00512">
    <property type="entry name" value="HisKA"/>
    <property type="match status" value="1"/>
</dbReference>
<dbReference type="SUPFAM" id="SSF47384">
    <property type="entry name" value="Homodimeric domain of signal transducing histidine kinase"/>
    <property type="match status" value="1"/>
</dbReference>
<dbReference type="PANTHER" id="PTHR43547:SF2">
    <property type="entry name" value="HYBRID SIGNAL TRANSDUCTION HISTIDINE KINASE C"/>
    <property type="match status" value="1"/>
</dbReference>
<evidence type="ECO:0000313" key="9">
    <source>
        <dbReference type="Proteomes" id="UP000238634"/>
    </source>
</evidence>
<evidence type="ECO:0000256" key="5">
    <source>
        <dbReference type="ARBA" id="ARBA00023012"/>
    </source>
</evidence>
<dbReference type="EC" id="2.7.13.3" evidence="2"/>
<dbReference type="AlphaFoldDB" id="A0A2T1DK59"/>
<dbReference type="InterPro" id="IPR003661">
    <property type="entry name" value="HisK_dim/P_dom"/>
</dbReference>
<dbReference type="Proteomes" id="UP000238634">
    <property type="component" value="Unassembled WGS sequence"/>
</dbReference>
<dbReference type="Gene3D" id="1.10.287.130">
    <property type="match status" value="1"/>
</dbReference>
<comment type="catalytic activity">
    <reaction evidence="1">
        <text>ATP + protein L-histidine = ADP + protein N-phospho-L-histidine.</text>
        <dbReference type="EC" id="2.7.13.3"/>
    </reaction>
</comment>
<dbReference type="GO" id="GO:0000155">
    <property type="term" value="F:phosphorelay sensor kinase activity"/>
    <property type="evidence" value="ECO:0007669"/>
    <property type="project" value="InterPro"/>
</dbReference>
<evidence type="ECO:0000256" key="4">
    <source>
        <dbReference type="ARBA" id="ARBA00022777"/>
    </source>
</evidence>
<gene>
    <name evidence="8" type="ORF">C7B65_05375</name>
</gene>
<sequence>MPNWILPTLSEILALSSQPQGDSDQCVWKSEELRSRQHNTNSSIAQQRVRAEREWFGAIAALESLLKQIKPSSPGEDVQGLVLSGPLPVVSQTDLMSQFATWTFTADPSATLMGLPFRLCPSIDQPASTCETNPSLSLLPGDPLAIEQFSLVLTEQFSLVMVLGENPHGEPTFAFTFDPEVVDRVWQVLRLRVVLMNAPQMGRLDALIKQFPAIAPHYKLVTQFSHLLLTRLADADEMKSTHLNEGAIESALQRNRKKAASRNGKAQKLDKHPTADDLSQRLSEGKSIDIELLQAIAHEVRTPLTTIRTLTRSLLKRRDLPPDVLKRLEMIDRACSEQIDRFGLIFRAVELETSTTSFALASLAPTSLAEVLRESIPRWQKQASQRNLTLEVSLPRQMPTVVSDPTMLDQALTSLIDRSARSLPPGSHIQVEVTLAGNQLKLQLESSESAEAIDSKPHQPLLKSLGQVLMFQPETGSLSLNLNVTKNLFQALGGKLIVRQRPERGEVFTLFLPLEPG</sequence>
<feature type="compositionally biased region" description="Basic and acidic residues" evidence="6">
    <location>
        <begin position="267"/>
        <end position="280"/>
    </location>
</feature>
<keyword evidence="9" id="KW-1185">Reference proteome</keyword>
<reference evidence="8 9" key="1">
    <citation type="submission" date="2018-02" db="EMBL/GenBank/DDBJ databases">
        <authorList>
            <person name="Cohen D.B."/>
            <person name="Kent A.D."/>
        </authorList>
    </citation>
    <scope>NUCLEOTIDE SEQUENCE [LARGE SCALE GENOMIC DNA]</scope>
    <source>
        <strain evidence="8 9">ULC007</strain>
    </source>
</reference>
<dbReference type="InterPro" id="IPR036097">
    <property type="entry name" value="HisK_dim/P_sf"/>
</dbReference>
<dbReference type="PROSITE" id="PS50109">
    <property type="entry name" value="HIS_KIN"/>
    <property type="match status" value="1"/>
</dbReference>
<organism evidence="8 9">
    <name type="scientific">Phormidesmis priestleyi ULC007</name>
    <dbReference type="NCBI Taxonomy" id="1920490"/>
    <lineage>
        <taxon>Bacteria</taxon>
        <taxon>Bacillati</taxon>
        <taxon>Cyanobacteriota</taxon>
        <taxon>Cyanophyceae</taxon>
        <taxon>Leptolyngbyales</taxon>
        <taxon>Leptolyngbyaceae</taxon>
        <taxon>Phormidesmis</taxon>
    </lineage>
</organism>